<dbReference type="PANTHER" id="PTHR35894:SF1">
    <property type="entry name" value="PHOSPHORIBULOKINASE _ URIDINE KINASE FAMILY"/>
    <property type="match status" value="1"/>
</dbReference>
<reference evidence="2" key="1">
    <citation type="journal article" date="2015" name="Nature">
        <title>Complex archaea that bridge the gap between prokaryotes and eukaryotes.</title>
        <authorList>
            <person name="Spang A."/>
            <person name="Saw J.H."/>
            <person name="Jorgensen S.L."/>
            <person name="Zaremba-Niedzwiedzka K."/>
            <person name="Martijn J."/>
            <person name="Lind A.E."/>
            <person name="van Eijk R."/>
            <person name="Schleper C."/>
            <person name="Guy L."/>
            <person name="Ettema T.J."/>
        </authorList>
    </citation>
    <scope>NUCLEOTIDE SEQUENCE</scope>
</reference>
<feature type="region of interest" description="Disordered" evidence="1">
    <location>
        <begin position="214"/>
        <end position="300"/>
    </location>
</feature>
<dbReference type="InterPro" id="IPR052026">
    <property type="entry name" value="ExeA_AAA_ATPase_DNA-bind"/>
</dbReference>
<organism evidence="2">
    <name type="scientific">marine sediment metagenome</name>
    <dbReference type="NCBI Taxonomy" id="412755"/>
    <lineage>
        <taxon>unclassified sequences</taxon>
        <taxon>metagenomes</taxon>
        <taxon>ecological metagenomes</taxon>
    </lineage>
</organism>
<feature type="compositionally biased region" description="Low complexity" evidence="1">
    <location>
        <begin position="21"/>
        <end position="32"/>
    </location>
</feature>
<name>A0A0F8Y8H1_9ZZZZ</name>
<evidence type="ECO:0000313" key="2">
    <source>
        <dbReference type="EMBL" id="KKK69995.1"/>
    </source>
</evidence>
<sequence>YIHLQVGFARGEDVAPPPVGEAPVGEAPVGEAAVEEESGEVKPPSEGSPHGNGLFSVDACRSAYQVTGGVPRLINQLCDHALMLAYVAGSSQISSADVDEAWADLQQLPTPWNEQNRDEGSSGVIEFGGLDDSPEEIGPTCDEEQTTPSLRISPATEQGELEVTEPTAQLDRIEGMLSDAEEEFRPIGSIRPEVELVFVDPFEEEFEQEEVVVDRYDRPAAVEQAEPAAGRAEGSPNEPTDDAEIGLSAQDQSAKAGSVASDLGLEPRTVPLPARKQKEATQPNDENMDDENMDDEDLNDEDLLVAEGDRDDGVVATCPMVAVPRREFGQLFAKLRRG</sequence>
<feature type="region of interest" description="Disordered" evidence="1">
    <location>
        <begin position="12"/>
        <end position="52"/>
    </location>
</feature>
<feature type="non-terminal residue" evidence="2">
    <location>
        <position position="1"/>
    </location>
</feature>
<gene>
    <name evidence="2" type="ORF">LCGC14_2928460</name>
</gene>
<proteinExistence type="predicted"/>
<comment type="caution">
    <text evidence="2">The sequence shown here is derived from an EMBL/GenBank/DDBJ whole genome shotgun (WGS) entry which is preliminary data.</text>
</comment>
<dbReference type="PANTHER" id="PTHR35894">
    <property type="entry name" value="GENERAL SECRETION PATHWAY PROTEIN A-RELATED"/>
    <property type="match status" value="1"/>
</dbReference>
<feature type="compositionally biased region" description="Acidic residues" evidence="1">
    <location>
        <begin position="286"/>
        <end position="300"/>
    </location>
</feature>
<accession>A0A0F8Y8H1</accession>
<evidence type="ECO:0000256" key="1">
    <source>
        <dbReference type="SAM" id="MobiDB-lite"/>
    </source>
</evidence>
<dbReference type="AlphaFoldDB" id="A0A0F8Y8H1"/>
<dbReference type="EMBL" id="LAZR01058389">
    <property type="protein sequence ID" value="KKK69995.1"/>
    <property type="molecule type" value="Genomic_DNA"/>
</dbReference>
<protein>
    <submittedName>
        <fullName evidence="2">Uncharacterized protein</fullName>
    </submittedName>
</protein>